<keyword evidence="2" id="KW-0540">Nuclease</keyword>
<proteinExistence type="predicted"/>
<dbReference type="SUPFAM" id="SSF53955">
    <property type="entry name" value="Lysozyme-like"/>
    <property type="match status" value="1"/>
</dbReference>
<feature type="region of interest" description="Disordered" evidence="1">
    <location>
        <begin position="1"/>
        <end position="39"/>
    </location>
</feature>
<dbReference type="Gene3D" id="1.10.530.10">
    <property type="match status" value="1"/>
</dbReference>
<sequence length="1059" mass="113751">MSRIYQSQSEAQFKGSAQGGSFNPVQAASDEKSLRQYKERIVQDAATQAREVQRQDQATNFQTSQADAAARTQLDLENTSDQLELKLDQTYDTNQLKQDQLFEKGTLDLAAKQQSLSAGVANARTQLVSTTINSLLSFGGSVLKYGQQMEQVKTEEAKKQAVIDSGEWAFTSDYDVNLGGANIVQQEANQVTVENFEEQAIVDAAPGDPVAQESLRTAAGINQTTNRQASQYSVGQAASMVGDRLTEVFYDPNTRVNVPGRGPISPLNATASELPYVLRALGAGVTKEMGIAGQDRYTAATQYIPKLEAAINQLKSQNMSKAIAAEQSNREFTGNGNAGMGLQNTGNATNAWAQFYHSAMTSGKHNGDKAAITKAAFAAFKDYATIGNLEDLKGVQVFPGGPTFGNDKRFAGQIDDAIDAINSGLITDFTREKGLQNIELSNATNSYTEALMEAKTPEQTVQAAQAYEAQLQALAEGGNAAARKEWRNQQAISDNYNPQNANALREQIEAGQTFSEAFLKSELASGRIKPQEYASLKQSGLATPEAVENAYGGKEAYAAQNSGIKAQVIMALEESATVGVLDATTKQGFSAPIAADVIRRRDAAVKAYMREVPEASPTDVQAFGERWVQNNLAALIKPVRLDKETGSLTGYIRYGQSSTPVAASASNGWNGLPSFTNAYTQKPGVNYSELNNVQLRNVKGTLAPNYIDNKFLTTDERNAAIKAYTAGSNYPPSVLGKAQALGINVDDFVKLQAAGAGYALGERPTQELPTIPSAQAYESRALDVIAKYESRGRGDYNAINQGGRNGGTEVVGYSGDIRSLPGGPGKPLTDMTLDELSALQKSGQVWAAGRYQFIPGTLDWVKDKLNIKGSEKFSGAVQDKMALWLLRNSHNGLGQWVGPAKEATPSEIATVNQARRISRNPNATAAQVRRMQSTVSGPKGPTGALTFADSRQTYKDAGTAFKSAGFQVREQADFGPVGSHAANSYHNYNEAFDITHQTGDYNMSIAKTKRLKEVVHGLGLFKEVIGPGDGDPGHETHLHLGGLLRPITPQDIAQINSVK</sequence>
<name>A0A0F7LA47_9VIRU</name>
<evidence type="ECO:0000313" key="2">
    <source>
        <dbReference type="EMBL" id="AKH48820.1"/>
    </source>
</evidence>
<reference evidence="2" key="1">
    <citation type="journal article" date="2015" name="Front. Microbiol.">
        <title>Combining genomic sequencing methods to explore viral diversity and reveal potential virus-host interactions.</title>
        <authorList>
            <person name="Chow C.E."/>
            <person name="Winget D.M."/>
            <person name="White R.A.III."/>
            <person name="Hallam S.J."/>
            <person name="Suttle C.A."/>
        </authorList>
    </citation>
    <scope>NUCLEOTIDE SEQUENCE</scope>
    <source>
        <strain evidence="2">Oxic3_4</strain>
    </source>
</reference>
<dbReference type="GO" id="GO:0004527">
    <property type="term" value="F:exonuclease activity"/>
    <property type="evidence" value="ECO:0007669"/>
    <property type="project" value="UniProtKB-KW"/>
</dbReference>
<dbReference type="InterPro" id="IPR023346">
    <property type="entry name" value="Lysozyme-like_dom_sf"/>
</dbReference>
<protein>
    <submittedName>
        <fullName evidence="2">Exonuclease</fullName>
    </submittedName>
</protein>
<dbReference type="EMBL" id="KR029610">
    <property type="protein sequence ID" value="AKH48820.1"/>
    <property type="molecule type" value="Genomic_DNA"/>
</dbReference>
<keyword evidence="2" id="KW-0269">Exonuclease</keyword>
<feature type="compositionally biased region" description="Polar residues" evidence="1">
    <location>
        <begin position="1"/>
        <end position="11"/>
    </location>
</feature>
<accession>A0A0F7LA47</accession>
<reference evidence="2" key="2">
    <citation type="submission" date="2015-03" db="EMBL/GenBank/DDBJ databases">
        <authorList>
            <person name="Chow C.-E.T."/>
            <person name="Winget D.M."/>
            <person name="White R.A.III."/>
            <person name="Hallam S.J."/>
            <person name="Suttle C.A."/>
        </authorList>
    </citation>
    <scope>NUCLEOTIDE SEQUENCE</scope>
    <source>
        <strain evidence="2">Oxic3_4</strain>
    </source>
</reference>
<organism evidence="2">
    <name type="scientific">uncultured marine virus</name>
    <dbReference type="NCBI Taxonomy" id="186617"/>
    <lineage>
        <taxon>Viruses</taxon>
        <taxon>environmental samples</taxon>
    </lineage>
</organism>
<feature type="compositionally biased region" description="Basic and acidic residues" evidence="1">
    <location>
        <begin position="29"/>
        <end position="39"/>
    </location>
</feature>
<evidence type="ECO:0000256" key="1">
    <source>
        <dbReference type="SAM" id="MobiDB-lite"/>
    </source>
</evidence>
<keyword evidence="2" id="KW-0378">Hydrolase</keyword>